<gene>
    <name evidence="5" type="ORF">CBZ_06550</name>
</gene>
<dbReference type="InterPro" id="IPR003593">
    <property type="entry name" value="AAA+_ATPase"/>
</dbReference>
<dbReference type="GO" id="GO:0005524">
    <property type="term" value="F:ATP binding"/>
    <property type="evidence" value="ECO:0007669"/>
    <property type="project" value="UniProtKB-KW"/>
</dbReference>
<dbReference type="SUPFAM" id="SSF52540">
    <property type="entry name" value="P-loop containing nucleoside triphosphate hydrolases"/>
    <property type="match status" value="1"/>
</dbReference>
<feature type="domain" description="ABC transporter" evidence="4">
    <location>
        <begin position="4"/>
        <end position="225"/>
    </location>
</feature>
<dbReference type="PANTHER" id="PTHR24220:SF86">
    <property type="entry name" value="ABC TRANSPORTER ABCH.1"/>
    <property type="match status" value="1"/>
</dbReference>
<dbReference type="RefSeq" id="WP_130780204.1">
    <property type="nucleotide sequence ID" value="NZ_BIMR01000036.1"/>
</dbReference>
<proteinExistence type="predicted"/>
<evidence type="ECO:0000259" key="4">
    <source>
        <dbReference type="PROSITE" id="PS50893"/>
    </source>
</evidence>
<keyword evidence="2" id="KW-0547">Nucleotide-binding</keyword>
<reference evidence="5 6" key="1">
    <citation type="submission" date="2019-01" db="EMBL/GenBank/DDBJ databases">
        <title>Draft genome sequence of Cellulomonas takizawaensis strain TKZ-21.</title>
        <authorList>
            <person name="Yamamura H."/>
            <person name="Hayashi T."/>
            <person name="Hamada M."/>
            <person name="Serisawa Y."/>
            <person name="Matsuyama K."/>
            <person name="Nakagawa Y."/>
            <person name="Otoguro M."/>
            <person name="Yanagida F."/>
            <person name="Hayakawa M."/>
        </authorList>
    </citation>
    <scope>NUCLEOTIDE SEQUENCE [LARGE SCALE GENOMIC DNA]</scope>
    <source>
        <strain evidence="5 6">NBRC12680</strain>
    </source>
</reference>
<dbReference type="PROSITE" id="PS50893">
    <property type="entry name" value="ABC_TRANSPORTER_2"/>
    <property type="match status" value="1"/>
</dbReference>
<name>A0A402DNA5_9CELL</name>
<dbReference type="PANTHER" id="PTHR24220">
    <property type="entry name" value="IMPORT ATP-BINDING PROTEIN"/>
    <property type="match status" value="1"/>
</dbReference>
<dbReference type="SMART" id="SM00382">
    <property type="entry name" value="AAA"/>
    <property type="match status" value="1"/>
</dbReference>
<protein>
    <submittedName>
        <fullName evidence="5">ABC transporter ATP-binding protein</fullName>
    </submittedName>
</protein>
<dbReference type="GO" id="GO:0005886">
    <property type="term" value="C:plasma membrane"/>
    <property type="evidence" value="ECO:0007669"/>
    <property type="project" value="TreeGrafter"/>
</dbReference>
<dbReference type="CDD" id="cd03255">
    <property type="entry name" value="ABC_MJ0796_LolCDE_FtsE"/>
    <property type="match status" value="1"/>
</dbReference>
<dbReference type="InterPro" id="IPR017911">
    <property type="entry name" value="MacB-like_ATP-bd"/>
</dbReference>
<dbReference type="InterPro" id="IPR027417">
    <property type="entry name" value="P-loop_NTPase"/>
</dbReference>
<dbReference type="AlphaFoldDB" id="A0A402DNA5"/>
<dbReference type="EMBL" id="BIMR01000036">
    <property type="protein sequence ID" value="GCE75599.1"/>
    <property type="molecule type" value="Genomic_DNA"/>
</dbReference>
<dbReference type="InterPro" id="IPR017871">
    <property type="entry name" value="ABC_transporter-like_CS"/>
</dbReference>
<dbReference type="Proteomes" id="UP000289954">
    <property type="component" value="Unassembled WGS sequence"/>
</dbReference>
<evidence type="ECO:0000313" key="5">
    <source>
        <dbReference type="EMBL" id="GCE75599.1"/>
    </source>
</evidence>
<evidence type="ECO:0000256" key="2">
    <source>
        <dbReference type="ARBA" id="ARBA00022741"/>
    </source>
</evidence>
<organism evidence="5 6">
    <name type="scientific">Cellulomonas biazotea</name>
    <dbReference type="NCBI Taxonomy" id="1709"/>
    <lineage>
        <taxon>Bacteria</taxon>
        <taxon>Bacillati</taxon>
        <taxon>Actinomycetota</taxon>
        <taxon>Actinomycetes</taxon>
        <taxon>Micrococcales</taxon>
        <taxon>Cellulomonadaceae</taxon>
        <taxon>Cellulomonas</taxon>
    </lineage>
</organism>
<keyword evidence="3 5" id="KW-0067">ATP-binding</keyword>
<evidence type="ECO:0000256" key="3">
    <source>
        <dbReference type="ARBA" id="ARBA00022840"/>
    </source>
</evidence>
<accession>A0A402DNA5</accession>
<dbReference type="Pfam" id="PF00005">
    <property type="entry name" value="ABC_tran"/>
    <property type="match status" value="1"/>
</dbReference>
<dbReference type="PROSITE" id="PS00211">
    <property type="entry name" value="ABC_TRANSPORTER_1"/>
    <property type="match status" value="1"/>
</dbReference>
<evidence type="ECO:0000313" key="6">
    <source>
        <dbReference type="Proteomes" id="UP000289954"/>
    </source>
</evidence>
<dbReference type="InterPro" id="IPR003439">
    <property type="entry name" value="ABC_transporter-like_ATP-bd"/>
</dbReference>
<dbReference type="InterPro" id="IPR015854">
    <property type="entry name" value="ABC_transpr_LolD-like"/>
</dbReference>
<dbReference type="Gene3D" id="3.40.50.300">
    <property type="entry name" value="P-loop containing nucleotide triphosphate hydrolases"/>
    <property type="match status" value="1"/>
</dbReference>
<keyword evidence="1" id="KW-0813">Transport</keyword>
<sequence length="225" mass="23926">MSVVEVRDVRRTYPTSPPVHALLGVDLTVAAGERTAILGQSGSGKSTLLNVLGLLDEPTSGTYRLLGEDTAGYDGAARDRLRSRALGFVFQESHVLGHRTVAENVLLKLVAAAVPRSERAPLVADVLHRVGLDHRADALGRLLSGGEKQRLAVARAVVTQPRLLLADEPTGNLDDGNAATVLDLFDEQARAGVAVVVITHDPRTASWADRTVRLVDGRIEPGVEA</sequence>
<dbReference type="GO" id="GO:0022857">
    <property type="term" value="F:transmembrane transporter activity"/>
    <property type="evidence" value="ECO:0007669"/>
    <property type="project" value="TreeGrafter"/>
</dbReference>
<evidence type="ECO:0000256" key="1">
    <source>
        <dbReference type="ARBA" id="ARBA00022448"/>
    </source>
</evidence>
<dbReference type="OrthoDB" id="9778572at2"/>
<keyword evidence="6" id="KW-1185">Reference proteome</keyword>
<dbReference type="GO" id="GO:0016887">
    <property type="term" value="F:ATP hydrolysis activity"/>
    <property type="evidence" value="ECO:0007669"/>
    <property type="project" value="InterPro"/>
</dbReference>
<comment type="caution">
    <text evidence="5">The sequence shown here is derived from an EMBL/GenBank/DDBJ whole genome shotgun (WGS) entry which is preliminary data.</text>
</comment>